<keyword evidence="2" id="KW-1185">Reference proteome</keyword>
<protein>
    <recommendedName>
        <fullName evidence="3">Methyltransferase domain-containing protein</fullName>
    </recommendedName>
</protein>
<dbReference type="AlphaFoldDB" id="A0A6G0XAE9"/>
<dbReference type="PANTHER" id="PTHR14614">
    <property type="entry name" value="HEPATOCELLULAR CARCINOMA-ASSOCIATED ANTIGEN"/>
    <property type="match status" value="1"/>
</dbReference>
<gene>
    <name evidence="1" type="ORF">Ae201684_007039</name>
</gene>
<dbReference type="Proteomes" id="UP000481153">
    <property type="component" value="Unassembled WGS sequence"/>
</dbReference>
<sequence length="233" mass="26312">MAAFLTTELSTLDRTLTYASERQFEYAKVGSISIAQDISHVGGTVCMGRKRGFEPLLGQLGSLVRITLSGKALLEIGCGTALPSIVAARLGARAVATDLRDVLPFTEAAIRRNCEINSENIRWQALMWGAHGEGLMDLVNQRYDYIVGADIVYNYSFFTELFETLVELCRTSHEERSSTKVLVCFEQRRRDLTELWTKFESYFHVSMVSSPMLDACRERANVFLFELTWRVEA</sequence>
<evidence type="ECO:0000313" key="2">
    <source>
        <dbReference type="Proteomes" id="UP000481153"/>
    </source>
</evidence>
<name>A0A6G0XAE9_9STRA</name>
<dbReference type="SUPFAM" id="SSF53335">
    <property type="entry name" value="S-adenosyl-L-methionine-dependent methyltransferases"/>
    <property type="match status" value="1"/>
</dbReference>
<dbReference type="EMBL" id="VJMJ01000087">
    <property type="protein sequence ID" value="KAF0736885.1"/>
    <property type="molecule type" value="Genomic_DNA"/>
</dbReference>
<dbReference type="Pfam" id="PF10294">
    <property type="entry name" value="Methyltransf_16"/>
    <property type="match status" value="1"/>
</dbReference>
<organism evidence="1 2">
    <name type="scientific">Aphanomyces euteiches</name>
    <dbReference type="NCBI Taxonomy" id="100861"/>
    <lineage>
        <taxon>Eukaryota</taxon>
        <taxon>Sar</taxon>
        <taxon>Stramenopiles</taxon>
        <taxon>Oomycota</taxon>
        <taxon>Saprolegniomycetes</taxon>
        <taxon>Saprolegniales</taxon>
        <taxon>Verrucalvaceae</taxon>
        <taxon>Aphanomyces</taxon>
    </lineage>
</organism>
<dbReference type="PANTHER" id="PTHR14614:SF109">
    <property type="entry name" value="RIBOSOMAL LYSINE N-METHYLTRANSFERASE 5"/>
    <property type="match status" value="1"/>
</dbReference>
<dbReference type="InterPro" id="IPR029063">
    <property type="entry name" value="SAM-dependent_MTases_sf"/>
</dbReference>
<reference evidence="1 2" key="1">
    <citation type="submission" date="2019-07" db="EMBL/GenBank/DDBJ databases">
        <title>Genomics analysis of Aphanomyces spp. identifies a new class of oomycete effector associated with host adaptation.</title>
        <authorList>
            <person name="Gaulin E."/>
        </authorList>
    </citation>
    <scope>NUCLEOTIDE SEQUENCE [LARGE SCALE GENOMIC DNA]</scope>
    <source>
        <strain evidence="1 2">ATCC 201684</strain>
    </source>
</reference>
<comment type="caution">
    <text evidence="1">The sequence shown here is derived from an EMBL/GenBank/DDBJ whole genome shotgun (WGS) entry which is preliminary data.</text>
</comment>
<dbReference type="VEuPathDB" id="FungiDB:AeMF1_012648"/>
<dbReference type="GO" id="GO:0032991">
    <property type="term" value="C:protein-containing complex"/>
    <property type="evidence" value="ECO:0007669"/>
    <property type="project" value="TreeGrafter"/>
</dbReference>
<dbReference type="GO" id="GO:0005829">
    <property type="term" value="C:cytosol"/>
    <property type="evidence" value="ECO:0007669"/>
    <property type="project" value="TreeGrafter"/>
</dbReference>
<proteinExistence type="predicted"/>
<accession>A0A6G0XAE9</accession>
<dbReference type="InterPro" id="IPR019410">
    <property type="entry name" value="Methyltransf_16"/>
</dbReference>
<evidence type="ECO:0000313" key="1">
    <source>
        <dbReference type="EMBL" id="KAF0736885.1"/>
    </source>
</evidence>
<dbReference type="Gene3D" id="3.40.50.150">
    <property type="entry name" value="Vaccinia Virus protein VP39"/>
    <property type="match status" value="1"/>
</dbReference>
<evidence type="ECO:0008006" key="3">
    <source>
        <dbReference type="Google" id="ProtNLM"/>
    </source>
</evidence>